<evidence type="ECO:0000259" key="1">
    <source>
        <dbReference type="Pfam" id="PF04480"/>
    </source>
</evidence>
<evidence type="ECO:0000313" key="2">
    <source>
        <dbReference type="EMBL" id="MBB3023062.1"/>
    </source>
</evidence>
<dbReference type="AlphaFoldDB" id="A0A839QSP5"/>
<sequence length="309" mass="34233">MFHRSDAEAHGLGPHRVKAVDLRSLGCGFYAHRDIEVTESMLASAVVEHYPGAAITGPTAARIHRLPLPRELQTWQVGQPIHLNAPAGTRRRDSGLVSWSHRRVDIGTAFVSGRVVLASRVDTWLDPCPMLPLDARVVIADHLVRHPRRGLERRALPYASVEDLRAAVESRVRQHGIAAARSALALTRVGSDSPQETRCRLGCHFGRLDEPELNPVLRGAGGRWLFQPDFLWRHARLLVAYDGQPHFTSDRAVHDQDRALDLQALGFTVLRLFRDHLPAPRLHASDDQVRAALANSPAVALVRRALEAA</sequence>
<keyword evidence="3" id="KW-1185">Reference proteome</keyword>
<organism evidence="2 3">
    <name type="scientific">Helcobacillus massiliensis</name>
    <dbReference type="NCBI Taxonomy" id="521392"/>
    <lineage>
        <taxon>Bacteria</taxon>
        <taxon>Bacillati</taxon>
        <taxon>Actinomycetota</taxon>
        <taxon>Actinomycetes</taxon>
        <taxon>Micrococcales</taxon>
        <taxon>Dermabacteraceae</taxon>
        <taxon>Helcobacillus</taxon>
    </lineage>
</organism>
<protein>
    <recommendedName>
        <fullName evidence="1">DUF559 domain-containing protein</fullName>
    </recommendedName>
</protein>
<feature type="domain" description="DUF559" evidence="1">
    <location>
        <begin position="229"/>
        <end position="276"/>
    </location>
</feature>
<name>A0A839QSP5_9MICO</name>
<reference evidence="2 3" key="1">
    <citation type="submission" date="2020-08" db="EMBL/GenBank/DDBJ databases">
        <title>Sequencing the genomes of 1000 actinobacteria strains.</title>
        <authorList>
            <person name="Klenk H.-P."/>
        </authorList>
    </citation>
    <scope>NUCLEOTIDE SEQUENCE [LARGE SCALE GENOMIC DNA]</scope>
    <source>
        <strain evidence="2 3">DSM 23040</strain>
    </source>
</reference>
<dbReference type="Proteomes" id="UP000568050">
    <property type="component" value="Unassembled WGS sequence"/>
</dbReference>
<gene>
    <name evidence="2" type="ORF">FHX50_001345</name>
</gene>
<dbReference type="EMBL" id="JACHWP010000002">
    <property type="protein sequence ID" value="MBB3023062.1"/>
    <property type="molecule type" value="Genomic_DNA"/>
</dbReference>
<proteinExistence type="predicted"/>
<accession>A0A839QSP5</accession>
<evidence type="ECO:0000313" key="3">
    <source>
        <dbReference type="Proteomes" id="UP000568050"/>
    </source>
</evidence>
<comment type="caution">
    <text evidence="2">The sequence shown here is derived from an EMBL/GenBank/DDBJ whole genome shotgun (WGS) entry which is preliminary data.</text>
</comment>
<dbReference type="Pfam" id="PF04480">
    <property type="entry name" value="DUF559"/>
    <property type="match status" value="1"/>
</dbReference>
<dbReference type="InterPro" id="IPR007569">
    <property type="entry name" value="DUF559"/>
</dbReference>
<dbReference type="RefSeq" id="WP_183375842.1">
    <property type="nucleotide sequence ID" value="NZ_CBCSFZ010000001.1"/>
</dbReference>